<keyword evidence="9" id="KW-1185">Reference proteome</keyword>
<evidence type="ECO:0000313" key="9">
    <source>
        <dbReference type="Proteomes" id="UP001500298"/>
    </source>
</evidence>
<comment type="similarity">
    <text evidence="2">Belongs to the OmpP1/FadL family.</text>
</comment>
<reference evidence="9" key="1">
    <citation type="journal article" date="2019" name="Int. J. Syst. Evol. Microbiol.">
        <title>The Global Catalogue of Microorganisms (GCM) 10K type strain sequencing project: providing services to taxonomists for standard genome sequencing and annotation.</title>
        <authorList>
            <consortium name="The Broad Institute Genomics Platform"/>
            <consortium name="The Broad Institute Genome Sequencing Center for Infectious Disease"/>
            <person name="Wu L."/>
            <person name="Ma J."/>
        </authorList>
    </citation>
    <scope>NUCLEOTIDE SEQUENCE [LARGE SCALE GENOMIC DNA]</scope>
    <source>
        <strain evidence="9">JCM 18326</strain>
    </source>
</reference>
<keyword evidence="7" id="KW-0998">Cell outer membrane</keyword>
<dbReference type="Proteomes" id="UP001500298">
    <property type="component" value="Unassembled WGS sequence"/>
</dbReference>
<dbReference type="PANTHER" id="PTHR35093">
    <property type="entry name" value="OUTER MEMBRANE PROTEIN NMB0088-RELATED"/>
    <property type="match status" value="1"/>
</dbReference>
<accession>A0ABP9DKN7</accession>
<keyword evidence="6" id="KW-0472">Membrane</keyword>
<gene>
    <name evidence="8" type="ORF">GCM10023331_32700</name>
</gene>
<evidence type="ECO:0000256" key="2">
    <source>
        <dbReference type="ARBA" id="ARBA00008163"/>
    </source>
</evidence>
<evidence type="ECO:0000256" key="5">
    <source>
        <dbReference type="ARBA" id="ARBA00022729"/>
    </source>
</evidence>
<dbReference type="SUPFAM" id="SSF56935">
    <property type="entry name" value="Porins"/>
    <property type="match status" value="1"/>
</dbReference>
<evidence type="ECO:0000313" key="8">
    <source>
        <dbReference type="EMBL" id="GAA4845374.1"/>
    </source>
</evidence>
<comment type="subcellular location">
    <subcellularLocation>
        <location evidence="1">Cell outer membrane</location>
        <topology evidence="1">Multi-pass membrane protein</topology>
    </subcellularLocation>
</comment>
<evidence type="ECO:0000256" key="1">
    <source>
        <dbReference type="ARBA" id="ARBA00004571"/>
    </source>
</evidence>
<dbReference type="RefSeq" id="WP_345373733.1">
    <property type="nucleotide sequence ID" value="NZ_BAABJX010000052.1"/>
</dbReference>
<dbReference type="EMBL" id="BAABJX010000052">
    <property type="protein sequence ID" value="GAA4845374.1"/>
    <property type="molecule type" value="Genomic_DNA"/>
</dbReference>
<evidence type="ECO:0000256" key="6">
    <source>
        <dbReference type="ARBA" id="ARBA00023136"/>
    </source>
</evidence>
<protein>
    <submittedName>
        <fullName evidence="8">Outer membrane protein transport protein</fullName>
    </submittedName>
</protein>
<keyword evidence="3" id="KW-1134">Transmembrane beta strand</keyword>
<proteinExistence type="inferred from homology"/>
<evidence type="ECO:0000256" key="3">
    <source>
        <dbReference type="ARBA" id="ARBA00022452"/>
    </source>
</evidence>
<evidence type="ECO:0000256" key="7">
    <source>
        <dbReference type="ARBA" id="ARBA00023237"/>
    </source>
</evidence>
<dbReference type="InterPro" id="IPR005017">
    <property type="entry name" value="OMPP1/FadL/TodX"/>
</dbReference>
<evidence type="ECO:0000256" key="4">
    <source>
        <dbReference type="ARBA" id="ARBA00022692"/>
    </source>
</evidence>
<sequence>MRIRYLVFMVLLGLPLAGWSNGFQVNLQGTRQQGRGNVGYGFRPDASSVFYNPGAMGFLSGSQAVIGGSLIFSNTVFSPLSDADLGIYTDQVYSTDNPLGTPFFAYGVFKPQETSSLSNFTFGVGVFTPFGSSVDWGEDWYGQYALQEISLEAIYIRPAVSYQITESLGIGLTLDFILGGAEVTRGLPINSATVNDPNVNLDGNADVAISFSAGVYFQPSDQWSFGLNYRHGVDVSIVKGDVDLEVPEQLSPLFQGTTFDATLPLPSVIGGGIGYYPTDRLSLGVDVSFITWSDYEELRFDFDAPIGGELSSVSERNYKNSWIFNIGGEYKVTDAFTATAGMYYDLSPVEDGFMSPETPDSDAFGFTAGVAYQVTEKIGINGSFLFLTKRERENIVPSGVETGGVSGTYKSNGFIPSIAVQYSF</sequence>
<comment type="caution">
    <text evidence="8">The sequence shown here is derived from an EMBL/GenBank/DDBJ whole genome shotgun (WGS) entry which is preliminary data.</text>
</comment>
<keyword evidence="5" id="KW-0732">Signal</keyword>
<dbReference type="Gene3D" id="2.40.160.60">
    <property type="entry name" value="Outer membrane protein transport protein (OMPP1/FadL/TodX)"/>
    <property type="match status" value="1"/>
</dbReference>
<name>A0ABP9DKN7_9BACT</name>
<organism evidence="8 9">
    <name type="scientific">Algivirga pacifica</name>
    <dbReference type="NCBI Taxonomy" id="1162670"/>
    <lineage>
        <taxon>Bacteria</taxon>
        <taxon>Pseudomonadati</taxon>
        <taxon>Bacteroidota</taxon>
        <taxon>Cytophagia</taxon>
        <taxon>Cytophagales</taxon>
        <taxon>Flammeovirgaceae</taxon>
        <taxon>Algivirga</taxon>
    </lineage>
</organism>
<dbReference type="PANTHER" id="PTHR35093:SF8">
    <property type="entry name" value="OUTER MEMBRANE PROTEIN NMB0088-RELATED"/>
    <property type="match status" value="1"/>
</dbReference>
<keyword evidence="4" id="KW-0812">Transmembrane</keyword>
<dbReference type="Pfam" id="PF03349">
    <property type="entry name" value="Toluene_X"/>
    <property type="match status" value="1"/>
</dbReference>